<dbReference type="Proteomes" id="UP000019249">
    <property type="component" value="Unassembled WGS sequence"/>
</dbReference>
<keyword evidence="8" id="KW-1185">Reference proteome</keyword>
<keyword evidence="3" id="KW-0732">Signal</keyword>
<dbReference type="PANTHER" id="PTHR30429:SF0">
    <property type="entry name" value="METHIONINE-BINDING LIPOPROTEIN METQ"/>
    <property type="match status" value="1"/>
</dbReference>
<dbReference type="PANTHER" id="PTHR30429">
    <property type="entry name" value="D-METHIONINE-BINDING LIPOPROTEIN METQ"/>
    <property type="match status" value="1"/>
</dbReference>
<evidence type="ECO:0000256" key="2">
    <source>
        <dbReference type="ARBA" id="ARBA00008973"/>
    </source>
</evidence>
<proteinExistence type="inferred from homology"/>
<evidence type="ECO:0000256" key="1">
    <source>
        <dbReference type="ARBA" id="ARBA00004635"/>
    </source>
</evidence>
<comment type="caution">
    <text evidence="7">The sequence shown here is derived from an EMBL/GenBank/DDBJ whole genome shotgun (WGS) entry which is preliminary data.</text>
</comment>
<dbReference type="Pfam" id="PF03180">
    <property type="entry name" value="Lipoprotein_9"/>
    <property type="match status" value="1"/>
</dbReference>
<dbReference type="EMBL" id="AODF01000018">
    <property type="protein sequence ID" value="EUJ31371.1"/>
    <property type="molecule type" value="Genomic_DNA"/>
</dbReference>
<accession>A0ABN0REW1</accession>
<name>A0ABN0REW1_9LIST</name>
<evidence type="ECO:0000256" key="3">
    <source>
        <dbReference type="ARBA" id="ARBA00022729"/>
    </source>
</evidence>
<evidence type="ECO:0000256" key="4">
    <source>
        <dbReference type="ARBA" id="ARBA00023136"/>
    </source>
</evidence>
<sequence length="106" mass="12031">MTLKTIRKKLKFKYDLDPAYLMTAYNHEEGDAVAINSNFVVDQGLNPTKDAIAIESQDSPYANIVVTKDSNKNNKNVKKLVEVLHSKEIQDWIIDKWKGAVIPVNK</sequence>
<dbReference type="SUPFAM" id="SSF53850">
    <property type="entry name" value="Periplasmic binding protein-like II"/>
    <property type="match status" value="1"/>
</dbReference>
<comment type="similarity">
    <text evidence="2">Belongs to the NlpA lipoprotein family.</text>
</comment>
<keyword evidence="4" id="KW-0472">Membrane</keyword>
<evidence type="ECO:0000313" key="8">
    <source>
        <dbReference type="Proteomes" id="UP000019249"/>
    </source>
</evidence>
<evidence type="ECO:0000256" key="6">
    <source>
        <dbReference type="ARBA" id="ARBA00023288"/>
    </source>
</evidence>
<dbReference type="InterPro" id="IPR004872">
    <property type="entry name" value="Lipoprotein_NlpA"/>
</dbReference>
<reference evidence="7 8" key="1">
    <citation type="journal article" date="2014" name="Int. J. Syst. Evol. Microbiol.">
        <title>Listeria floridensis sp. nov., Listeria aquatica sp. nov., Listeria cornellensis sp. nov., Listeria riparia sp. nov. and Listeria grandensis sp. nov., from agricultural and natural environments.</title>
        <authorList>
            <person name="den Bakker H.C."/>
            <person name="Warchocki S."/>
            <person name="Wright E.M."/>
            <person name="Allred A.F."/>
            <person name="Ahlstrom C."/>
            <person name="Manuel C.S."/>
            <person name="Stasiewicz M.J."/>
            <person name="Burrell A."/>
            <person name="Roof S."/>
            <person name="Strawn L."/>
            <person name="Fortes E.D."/>
            <person name="Nightingale K.K."/>
            <person name="Kephart D."/>
            <person name="Wiedmann M."/>
        </authorList>
    </citation>
    <scope>NUCLEOTIDE SEQUENCE [LARGE SCALE GENOMIC DNA]</scope>
    <source>
        <strain evidence="7 8">FSL S10-1187</strain>
    </source>
</reference>
<dbReference type="Gene3D" id="3.40.190.10">
    <property type="entry name" value="Periplasmic binding protein-like II"/>
    <property type="match status" value="1"/>
</dbReference>
<organism evidence="7 8">
    <name type="scientific">Listeria floridensis FSL S10-1187</name>
    <dbReference type="NCBI Taxonomy" id="1265817"/>
    <lineage>
        <taxon>Bacteria</taxon>
        <taxon>Bacillati</taxon>
        <taxon>Bacillota</taxon>
        <taxon>Bacilli</taxon>
        <taxon>Bacillales</taxon>
        <taxon>Listeriaceae</taxon>
        <taxon>Listeria</taxon>
    </lineage>
</organism>
<comment type="subcellular location">
    <subcellularLocation>
        <location evidence="1">Membrane</location>
        <topology evidence="1">Lipid-anchor</topology>
    </subcellularLocation>
</comment>
<keyword evidence="6" id="KW-0449">Lipoprotein</keyword>
<gene>
    <name evidence="7" type="ORF">MFLO_09112</name>
</gene>
<keyword evidence="5" id="KW-0564">Palmitate</keyword>
<protein>
    <submittedName>
        <fullName evidence="7">ABC transporter substrate-binding protein</fullName>
    </submittedName>
</protein>
<evidence type="ECO:0000256" key="5">
    <source>
        <dbReference type="ARBA" id="ARBA00023139"/>
    </source>
</evidence>
<evidence type="ECO:0000313" key="7">
    <source>
        <dbReference type="EMBL" id="EUJ31371.1"/>
    </source>
</evidence>